<proteinExistence type="predicted"/>
<protein>
    <submittedName>
        <fullName evidence="1">Uncharacterized protein</fullName>
    </submittedName>
</protein>
<reference evidence="1 2" key="1">
    <citation type="journal article" date="2016" name="Nat. Commun.">
        <title>Thousands of microbial genomes shed light on interconnected biogeochemical processes in an aquifer system.</title>
        <authorList>
            <person name="Anantharaman K."/>
            <person name="Brown C.T."/>
            <person name="Hug L.A."/>
            <person name="Sharon I."/>
            <person name="Castelle C.J."/>
            <person name="Probst A.J."/>
            <person name="Thomas B.C."/>
            <person name="Singh A."/>
            <person name="Wilkins M.J."/>
            <person name="Karaoz U."/>
            <person name="Brodie E.L."/>
            <person name="Williams K.H."/>
            <person name="Hubbard S.S."/>
            <person name="Banfield J.F."/>
        </authorList>
    </citation>
    <scope>NUCLEOTIDE SEQUENCE [LARGE SCALE GENOMIC DNA]</scope>
</reference>
<dbReference type="AlphaFoldDB" id="A0A1G2E4M9"/>
<dbReference type="Proteomes" id="UP000178106">
    <property type="component" value="Unassembled WGS sequence"/>
</dbReference>
<evidence type="ECO:0000313" key="2">
    <source>
        <dbReference type="Proteomes" id="UP000178106"/>
    </source>
</evidence>
<dbReference type="EMBL" id="MHLU01000006">
    <property type="protein sequence ID" value="OGZ20776.1"/>
    <property type="molecule type" value="Genomic_DNA"/>
</dbReference>
<gene>
    <name evidence="1" type="ORF">A2494_04270</name>
</gene>
<evidence type="ECO:0000313" key="1">
    <source>
        <dbReference type="EMBL" id="OGZ20776.1"/>
    </source>
</evidence>
<accession>A0A1G2E4M9</accession>
<comment type="caution">
    <text evidence="1">The sequence shown here is derived from an EMBL/GenBank/DDBJ whole genome shotgun (WGS) entry which is preliminary data.</text>
</comment>
<organism evidence="1 2">
    <name type="scientific">Candidatus Lloydbacteria bacterium RIFOXYC12_FULL_46_25</name>
    <dbReference type="NCBI Taxonomy" id="1798670"/>
    <lineage>
        <taxon>Bacteria</taxon>
        <taxon>Candidatus Lloydiibacteriota</taxon>
    </lineage>
</organism>
<name>A0A1G2E4M9_9BACT</name>
<sequence>MLVSTPDICSTTKKEIQLNPALTQTPPSKLIQDFVHARRQLSELQQTQADTHMALHGNSLRVLNEIFDELRTVYPSSVTKHAEYYILDIEEHLAKIIIIVRFATKKDVETIPGETKKELMKLYQEIAQKAIQRFFTLDNAFIIRPIFA</sequence>